<name>A0ABT7C707_9MICO</name>
<keyword evidence="7" id="KW-1185">Reference proteome</keyword>
<dbReference type="InterPro" id="IPR036390">
    <property type="entry name" value="WH_DNA-bd_sf"/>
</dbReference>
<dbReference type="PROSITE" id="PS50931">
    <property type="entry name" value="HTH_LYSR"/>
    <property type="match status" value="1"/>
</dbReference>
<dbReference type="Pfam" id="PF03466">
    <property type="entry name" value="LysR_substrate"/>
    <property type="match status" value="1"/>
</dbReference>
<dbReference type="InterPro" id="IPR005119">
    <property type="entry name" value="LysR_subst-bd"/>
</dbReference>
<evidence type="ECO:0000256" key="1">
    <source>
        <dbReference type="ARBA" id="ARBA00009437"/>
    </source>
</evidence>
<dbReference type="EMBL" id="PXVD01000008">
    <property type="protein sequence ID" value="MDJ1371001.1"/>
    <property type="molecule type" value="Genomic_DNA"/>
</dbReference>
<dbReference type="InterPro" id="IPR036388">
    <property type="entry name" value="WH-like_DNA-bd_sf"/>
</dbReference>
<keyword evidence="3" id="KW-0238">DNA-binding</keyword>
<dbReference type="SUPFAM" id="SSF46785">
    <property type="entry name" value="Winged helix' DNA-binding domain"/>
    <property type="match status" value="1"/>
</dbReference>
<dbReference type="InterPro" id="IPR000847">
    <property type="entry name" value="LysR_HTH_N"/>
</dbReference>
<dbReference type="Pfam" id="PF00126">
    <property type="entry name" value="HTH_1"/>
    <property type="match status" value="1"/>
</dbReference>
<dbReference type="Gene3D" id="1.10.10.10">
    <property type="entry name" value="Winged helix-like DNA-binding domain superfamily/Winged helix DNA-binding domain"/>
    <property type="match status" value="1"/>
</dbReference>
<dbReference type="PRINTS" id="PR00039">
    <property type="entry name" value="HTHLYSR"/>
</dbReference>
<organism evidence="6 7">
    <name type="scientific">Gulosibacter molinativorax</name>
    <dbReference type="NCBI Taxonomy" id="256821"/>
    <lineage>
        <taxon>Bacteria</taxon>
        <taxon>Bacillati</taxon>
        <taxon>Actinomycetota</taxon>
        <taxon>Actinomycetes</taxon>
        <taxon>Micrococcales</taxon>
        <taxon>Microbacteriaceae</taxon>
        <taxon>Gulosibacter</taxon>
    </lineage>
</organism>
<protein>
    <submittedName>
        <fullName evidence="6">LysR family transcriptional regulator</fullName>
    </submittedName>
</protein>
<accession>A0ABT7C707</accession>
<evidence type="ECO:0000259" key="5">
    <source>
        <dbReference type="PROSITE" id="PS50931"/>
    </source>
</evidence>
<feature type="domain" description="HTH lysR-type" evidence="5">
    <location>
        <begin position="1"/>
        <end position="58"/>
    </location>
</feature>
<sequence length="307" mass="33573">MELRHLKVFLTVADELHFGRAAEVLRMAQPAVSRTVRQFEQELGYDLFNRNTRSVELTPAGEALLEPAQRMVALEQETIRTVRLAAQGISGAVRIAYAGIATIPQMSALARAVRREMPDISLELKSQTYASQGIELLLSNEADLVFGRWDYLPDEVSTHVVSEDALVVAMPTSHPLAEAESVSIAELLDEDWVTLAFSTNSVLPSRLAELFRAQGMNPRIAQEVPDTLSAMSLVMAEVGLSLTLASVRDNFRGSHIAYVPLSDAVARVDLQLAWRGGKESPALTTVIRIAQGLSEPAAEDETQPERG</sequence>
<evidence type="ECO:0000256" key="2">
    <source>
        <dbReference type="ARBA" id="ARBA00023015"/>
    </source>
</evidence>
<dbReference type="CDD" id="cd08414">
    <property type="entry name" value="PBP2_LTTR_aromatics_like"/>
    <property type="match status" value="1"/>
</dbReference>
<evidence type="ECO:0000313" key="6">
    <source>
        <dbReference type="EMBL" id="MDJ1371001.1"/>
    </source>
</evidence>
<reference evidence="6" key="1">
    <citation type="submission" date="2018-03" db="EMBL/GenBank/DDBJ databases">
        <authorList>
            <person name="Nunes O.C."/>
            <person name="Lopes A.R."/>
            <person name="Froufe H."/>
            <person name="Munoz-Merida A."/>
            <person name="Barroso C."/>
            <person name="Egas C."/>
        </authorList>
    </citation>
    <scope>NUCLEOTIDE SEQUENCE</scope>
    <source>
        <strain evidence="6">ON4</strain>
    </source>
</reference>
<evidence type="ECO:0000313" key="7">
    <source>
        <dbReference type="Proteomes" id="UP001170379"/>
    </source>
</evidence>
<comment type="similarity">
    <text evidence="1">Belongs to the LysR transcriptional regulatory family.</text>
</comment>
<dbReference type="Gene3D" id="3.40.190.10">
    <property type="entry name" value="Periplasmic binding protein-like II"/>
    <property type="match status" value="2"/>
</dbReference>
<dbReference type="SUPFAM" id="SSF53850">
    <property type="entry name" value="Periplasmic binding protein-like II"/>
    <property type="match status" value="1"/>
</dbReference>
<dbReference type="PANTHER" id="PTHR30346">
    <property type="entry name" value="TRANSCRIPTIONAL DUAL REGULATOR HCAR-RELATED"/>
    <property type="match status" value="1"/>
</dbReference>
<keyword evidence="4" id="KW-0804">Transcription</keyword>
<keyword evidence="2" id="KW-0805">Transcription regulation</keyword>
<gene>
    <name evidence="6" type="ORF">C7K25_06435</name>
</gene>
<evidence type="ECO:0000256" key="3">
    <source>
        <dbReference type="ARBA" id="ARBA00023125"/>
    </source>
</evidence>
<proteinExistence type="inferred from homology"/>
<reference evidence="6" key="2">
    <citation type="journal article" date="2022" name="Sci. Rep.">
        <title>In silico prediction of the enzymes involved in the degradation of the herbicide molinate by Gulosibacter molinativorax ON4T.</title>
        <authorList>
            <person name="Lopes A.R."/>
            <person name="Bunin E."/>
            <person name="Viana A.T."/>
            <person name="Froufe H."/>
            <person name="Munoz-Merida A."/>
            <person name="Pinho D."/>
            <person name="Figueiredo J."/>
            <person name="Barroso C."/>
            <person name="Vaz-Moreira I."/>
            <person name="Bellanger X."/>
            <person name="Egas C."/>
            <person name="Nunes O.C."/>
        </authorList>
    </citation>
    <scope>NUCLEOTIDE SEQUENCE</scope>
    <source>
        <strain evidence="6">ON4</strain>
    </source>
</reference>
<dbReference type="PANTHER" id="PTHR30346:SF0">
    <property type="entry name" value="HCA OPERON TRANSCRIPTIONAL ACTIVATOR HCAR"/>
    <property type="match status" value="1"/>
</dbReference>
<comment type="caution">
    <text evidence="6">The sequence shown here is derived from an EMBL/GenBank/DDBJ whole genome shotgun (WGS) entry which is preliminary data.</text>
</comment>
<dbReference type="RefSeq" id="WP_026936360.1">
    <property type="nucleotide sequence ID" value="NZ_CP028426.1"/>
</dbReference>
<dbReference type="Proteomes" id="UP001170379">
    <property type="component" value="Unassembled WGS sequence"/>
</dbReference>
<evidence type="ECO:0000256" key="4">
    <source>
        <dbReference type="ARBA" id="ARBA00023163"/>
    </source>
</evidence>